<gene>
    <name evidence="2" type="ORF">HKW66_Vig0250500</name>
</gene>
<feature type="domain" description="WDR11 second beta-propeller" evidence="1">
    <location>
        <begin position="121"/>
        <end position="171"/>
    </location>
</feature>
<dbReference type="Pfam" id="PF23752">
    <property type="entry name" value="Beta-prop_WDR11_2nd"/>
    <property type="match status" value="1"/>
</dbReference>
<dbReference type="InterPro" id="IPR057853">
    <property type="entry name" value="Beta-prop_WDR11_2nd"/>
</dbReference>
<accession>A0A8T0KRI5</accession>
<proteinExistence type="predicted"/>
<organism evidence="2 3">
    <name type="scientific">Phaseolus angularis</name>
    <name type="common">Azuki bean</name>
    <name type="synonym">Vigna angularis</name>
    <dbReference type="NCBI Taxonomy" id="3914"/>
    <lineage>
        <taxon>Eukaryota</taxon>
        <taxon>Viridiplantae</taxon>
        <taxon>Streptophyta</taxon>
        <taxon>Embryophyta</taxon>
        <taxon>Tracheophyta</taxon>
        <taxon>Spermatophyta</taxon>
        <taxon>Magnoliopsida</taxon>
        <taxon>eudicotyledons</taxon>
        <taxon>Gunneridae</taxon>
        <taxon>Pentapetalae</taxon>
        <taxon>rosids</taxon>
        <taxon>fabids</taxon>
        <taxon>Fabales</taxon>
        <taxon>Fabaceae</taxon>
        <taxon>Papilionoideae</taxon>
        <taxon>50 kb inversion clade</taxon>
        <taxon>NPAAA clade</taxon>
        <taxon>indigoferoid/millettioid clade</taxon>
        <taxon>Phaseoleae</taxon>
        <taxon>Vigna</taxon>
    </lineage>
</organism>
<evidence type="ECO:0000313" key="3">
    <source>
        <dbReference type="Proteomes" id="UP000743370"/>
    </source>
</evidence>
<sequence length="171" mass="18499">MPIFTKLRRHNGGLSTVIAKPNDYCGRGGWRSVLGSEGFALGFEGVEASGSGGLGDGRDGRALAAVAHSRQRSNLVIPLSRDLLSWWRLCRSDCPVMLQGESYGAGCICRGHGSGFTLQNRSFNKANEKSGGYINKVVVTCLRSGLNRMVRVMQKPERTPIRALRTSSSGR</sequence>
<dbReference type="GO" id="GO:0005737">
    <property type="term" value="C:cytoplasm"/>
    <property type="evidence" value="ECO:0007669"/>
    <property type="project" value="TreeGrafter"/>
</dbReference>
<protein>
    <recommendedName>
        <fullName evidence="1">WDR11 second beta-propeller domain-containing protein</fullName>
    </recommendedName>
</protein>
<dbReference type="PANTHER" id="PTHR14593">
    <property type="entry name" value="WD REPEAT-CONTAINING PROTEIN 11"/>
    <property type="match status" value="1"/>
</dbReference>
<reference evidence="2 3" key="1">
    <citation type="submission" date="2020-05" db="EMBL/GenBank/DDBJ databases">
        <title>Vigna angularis (adzuki bean) Var. LongXiaoDou No. 4 denovo assembly.</title>
        <authorList>
            <person name="Xiang H."/>
        </authorList>
    </citation>
    <scope>NUCLEOTIDE SEQUENCE [LARGE SCALE GENOMIC DNA]</scope>
    <source>
        <tissue evidence="2">Leaf</tissue>
    </source>
</reference>
<comment type="caution">
    <text evidence="2">The sequence shown here is derived from an EMBL/GenBank/DDBJ whole genome shotgun (WGS) entry which is preliminary data.</text>
</comment>
<evidence type="ECO:0000259" key="1">
    <source>
        <dbReference type="Pfam" id="PF23752"/>
    </source>
</evidence>
<dbReference type="PANTHER" id="PTHR14593:SF5">
    <property type="entry name" value="WD REPEAT-CONTAINING PROTEIN 11"/>
    <property type="match status" value="1"/>
</dbReference>
<dbReference type="AlphaFoldDB" id="A0A8T0KRI5"/>
<dbReference type="Proteomes" id="UP000743370">
    <property type="component" value="Unassembled WGS sequence"/>
</dbReference>
<evidence type="ECO:0000313" key="2">
    <source>
        <dbReference type="EMBL" id="KAG2402830.1"/>
    </source>
</evidence>
<dbReference type="EMBL" id="JABFOF010000003">
    <property type="protein sequence ID" value="KAG2402830.1"/>
    <property type="molecule type" value="Genomic_DNA"/>
</dbReference>
<dbReference type="InterPro" id="IPR039694">
    <property type="entry name" value="WDR11"/>
</dbReference>
<name>A0A8T0KRI5_PHAAN</name>